<evidence type="ECO:0000313" key="1">
    <source>
        <dbReference type="EMBL" id="MFD2265362.1"/>
    </source>
</evidence>
<dbReference type="Proteomes" id="UP001597295">
    <property type="component" value="Unassembled WGS sequence"/>
</dbReference>
<protein>
    <recommendedName>
        <fullName evidence="3">DUF2783 domain-containing protein</fullName>
    </recommendedName>
</protein>
<name>A0ABW5DW48_9PROT</name>
<accession>A0ABW5DW48</accession>
<keyword evidence="2" id="KW-1185">Reference proteome</keyword>
<evidence type="ECO:0000313" key="2">
    <source>
        <dbReference type="Proteomes" id="UP001597295"/>
    </source>
</evidence>
<dbReference type="RefSeq" id="WP_379878620.1">
    <property type="nucleotide sequence ID" value="NZ_JBHUIP010000016.1"/>
</dbReference>
<dbReference type="EMBL" id="JBHUIP010000016">
    <property type="protein sequence ID" value="MFD2265362.1"/>
    <property type="molecule type" value="Genomic_DNA"/>
</dbReference>
<sequence length="83" mass="9390">MSKALQTHYEKTAVFSEKHNDPELNDFLLGLGRQLEDADMLKHQLGYLLMHIKCTVAAPVRTVHLQEALTRASRFLEKLDAAA</sequence>
<gene>
    <name evidence="1" type="ORF">ACFSM5_20830</name>
</gene>
<evidence type="ECO:0008006" key="3">
    <source>
        <dbReference type="Google" id="ProtNLM"/>
    </source>
</evidence>
<reference evidence="2" key="1">
    <citation type="journal article" date="2019" name="Int. J. Syst. Evol. Microbiol.">
        <title>The Global Catalogue of Microorganisms (GCM) 10K type strain sequencing project: providing services to taxonomists for standard genome sequencing and annotation.</title>
        <authorList>
            <consortium name="The Broad Institute Genomics Platform"/>
            <consortium name="The Broad Institute Genome Sequencing Center for Infectious Disease"/>
            <person name="Wu L."/>
            <person name="Ma J."/>
        </authorList>
    </citation>
    <scope>NUCLEOTIDE SEQUENCE [LARGE SCALE GENOMIC DNA]</scope>
    <source>
        <strain evidence="2">CGMCC 1.19062</strain>
    </source>
</reference>
<organism evidence="1 2">
    <name type="scientific">Lacibacterium aquatile</name>
    <dbReference type="NCBI Taxonomy" id="1168082"/>
    <lineage>
        <taxon>Bacteria</taxon>
        <taxon>Pseudomonadati</taxon>
        <taxon>Pseudomonadota</taxon>
        <taxon>Alphaproteobacteria</taxon>
        <taxon>Rhodospirillales</taxon>
        <taxon>Rhodospirillaceae</taxon>
    </lineage>
</organism>
<proteinExistence type="predicted"/>
<comment type="caution">
    <text evidence="1">The sequence shown here is derived from an EMBL/GenBank/DDBJ whole genome shotgun (WGS) entry which is preliminary data.</text>
</comment>